<feature type="transmembrane region" description="Helical" evidence="8">
    <location>
        <begin position="150"/>
        <end position="171"/>
    </location>
</feature>
<accession>A0A498PVX7</accession>
<dbReference type="OrthoDB" id="9117841at2"/>
<evidence type="ECO:0000256" key="2">
    <source>
        <dbReference type="ARBA" id="ARBA00004651"/>
    </source>
</evidence>
<evidence type="ECO:0000256" key="7">
    <source>
        <dbReference type="ARBA" id="ARBA00023136"/>
    </source>
</evidence>
<feature type="transmembrane region" description="Helical" evidence="8">
    <location>
        <begin position="222"/>
        <end position="245"/>
    </location>
</feature>
<feature type="transmembrane region" description="Helical" evidence="8">
    <location>
        <begin position="279"/>
        <end position="300"/>
    </location>
</feature>
<feature type="transmembrane region" description="Helical" evidence="8">
    <location>
        <begin position="321"/>
        <end position="343"/>
    </location>
</feature>
<dbReference type="Proteomes" id="UP000273307">
    <property type="component" value="Unassembled WGS sequence"/>
</dbReference>
<keyword evidence="10" id="KW-1185">Reference proteome</keyword>
<feature type="transmembrane region" description="Helical" evidence="8">
    <location>
        <begin position="12"/>
        <end position="30"/>
    </location>
</feature>
<dbReference type="PANTHER" id="PTHR42770:SF13">
    <property type="entry name" value="L-METHIONINE_BRANCHED-CHAIN AMINO ACID EXPORTER YJEH"/>
    <property type="match status" value="1"/>
</dbReference>
<comment type="subcellular location">
    <subcellularLocation>
        <location evidence="2">Cell membrane</location>
        <topology evidence="2">Multi-pass membrane protein</topology>
    </subcellularLocation>
</comment>
<evidence type="ECO:0000313" key="10">
    <source>
        <dbReference type="Proteomes" id="UP000273307"/>
    </source>
</evidence>
<feature type="transmembrane region" description="Helical" evidence="8">
    <location>
        <begin position="122"/>
        <end position="144"/>
    </location>
</feature>
<feature type="transmembrane region" description="Helical" evidence="8">
    <location>
        <begin position="42"/>
        <end position="63"/>
    </location>
</feature>
<evidence type="ECO:0000313" key="9">
    <source>
        <dbReference type="EMBL" id="VBA35717.1"/>
    </source>
</evidence>
<evidence type="ECO:0000256" key="8">
    <source>
        <dbReference type="SAM" id="Phobius"/>
    </source>
</evidence>
<dbReference type="Gene3D" id="1.20.1740.10">
    <property type="entry name" value="Amino acid/polyamine transporter I"/>
    <property type="match status" value="1"/>
</dbReference>
<keyword evidence="6 8" id="KW-1133">Transmembrane helix</keyword>
<keyword evidence="5 8" id="KW-0812">Transmembrane</keyword>
<protein>
    <submittedName>
        <fullName evidence="9">L-methionine/branched-chain amino acid exporter YjeH</fullName>
    </submittedName>
</protein>
<dbReference type="GO" id="GO:0005886">
    <property type="term" value="C:plasma membrane"/>
    <property type="evidence" value="ECO:0007669"/>
    <property type="project" value="UniProtKB-SubCell"/>
</dbReference>
<organism evidence="9 10">
    <name type="scientific">Mycobacterium attenuatum</name>
    <dbReference type="NCBI Taxonomy" id="2341086"/>
    <lineage>
        <taxon>Bacteria</taxon>
        <taxon>Bacillati</taxon>
        <taxon>Actinomycetota</taxon>
        <taxon>Actinomycetes</taxon>
        <taxon>Mycobacteriales</taxon>
        <taxon>Mycobacteriaceae</taxon>
        <taxon>Mycobacterium</taxon>
    </lineage>
</organism>
<reference evidence="9 10" key="1">
    <citation type="submission" date="2018-09" db="EMBL/GenBank/DDBJ databases">
        <authorList>
            <person name="Tagini F."/>
        </authorList>
    </citation>
    <scope>NUCLEOTIDE SEQUENCE [LARGE SCALE GENOMIC DNA]</scope>
    <source>
        <strain evidence="9 10">MK136</strain>
    </source>
</reference>
<feature type="transmembrane region" description="Helical" evidence="8">
    <location>
        <begin position="183"/>
        <end position="202"/>
    </location>
</feature>
<dbReference type="EMBL" id="UPHP01000025">
    <property type="protein sequence ID" value="VBA35717.1"/>
    <property type="molecule type" value="Genomic_DNA"/>
</dbReference>
<dbReference type="InterPro" id="IPR050367">
    <property type="entry name" value="APC_superfamily"/>
</dbReference>
<proteinExistence type="inferred from homology"/>
<evidence type="ECO:0000256" key="6">
    <source>
        <dbReference type="ARBA" id="ARBA00022989"/>
    </source>
</evidence>
<feature type="transmembrane region" description="Helical" evidence="8">
    <location>
        <begin position="83"/>
        <end position="110"/>
    </location>
</feature>
<keyword evidence="4" id="KW-1003">Cell membrane</keyword>
<dbReference type="Pfam" id="PF13520">
    <property type="entry name" value="AA_permease_2"/>
    <property type="match status" value="1"/>
</dbReference>
<dbReference type="InterPro" id="IPR002293">
    <property type="entry name" value="AA/rel_permease1"/>
</dbReference>
<dbReference type="PIRSF" id="PIRSF006060">
    <property type="entry name" value="AA_transporter"/>
    <property type="match status" value="1"/>
</dbReference>
<evidence type="ECO:0000256" key="4">
    <source>
        <dbReference type="ARBA" id="ARBA00022475"/>
    </source>
</evidence>
<feature type="transmembrane region" description="Helical" evidence="8">
    <location>
        <begin position="376"/>
        <end position="394"/>
    </location>
</feature>
<comment type="function">
    <text evidence="1">Probable amino-acid or metabolite transport protein.</text>
</comment>
<sequence>MEQELHRAVGPLGGTAVAISVVVGSGLLVLPGVTYSQHGAAALYAWLLDAAIVLPLLAVFVWLGRRYPGSGGVAGYVRNAFGARAGTATTIVALGTVLPGLSTVAVAGGYQAQELFGSSREVALLGSLGLLAAAVLVNLLGVSVSARAQVIAAGVFVAAIAAAAIGAMVVADPGNRGVVAGPAQIPLVLPALGSVFQAFTGWEMVSCTTGEYRNARRDFPIVVWGSYVLVVILYLLVGLSVQFALTPTTSGVASAPIAALASVAAGAVGRVLFSAVGLVLVFANLVGAVWALSRLVYASARSSLLPAPLARISARGVPSGAVLLTGKAVAATAGATAAGLIPITVLFSFAGQSFFALYLACLAAFLRLVRSWGRRVLGVVAVGPCLLMLGTVGWHSLYPLALVAIGAVVAWRRPDADLVAAELLEEMPIQHSCPPAVPLLSAELVPAGA</sequence>
<dbReference type="AlphaFoldDB" id="A0A498PVX7"/>
<name>A0A498PVX7_9MYCO</name>
<feature type="transmembrane region" description="Helical" evidence="8">
    <location>
        <begin position="349"/>
        <end position="369"/>
    </location>
</feature>
<evidence type="ECO:0000256" key="3">
    <source>
        <dbReference type="ARBA" id="ARBA00009523"/>
    </source>
</evidence>
<dbReference type="RefSeq" id="WP_122495151.1">
    <property type="nucleotide sequence ID" value="NZ_UPHP01000025.1"/>
</dbReference>
<evidence type="ECO:0000256" key="1">
    <source>
        <dbReference type="ARBA" id="ARBA00002249"/>
    </source>
</evidence>
<evidence type="ECO:0000256" key="5">
    <source>
        <dbReference type="ARBA" id="ARBA00022692"/>
    </source>
</evidence>
<keyword evidence="7 8" id="KW-0472">Membrane</keyword>
<dbReference type="PANTHER" id="PTHR42770">
    <property type="entry name" value="AMINO ACID TRANSPORTER-RELATED"/>
    <property type="match status" value="1"/>
</dbReference>
<dbReference type="GO" id="GO:0022857">
    <property type="term" value="F:transmembrane transporter activity"/>
    <property type="evidence" value="ECO:0007669"/>
    <property type="project" value="InterPro"/>
</dbReference>
<comment type="similarity">
    <text evidence="3">Belongs to the amino acid-polyamine-organocation (APC) superfamily.</text>
</comment>
<gene>
    <name evidence="9" type="primary">yjeH</name>
    <name evidence="9" type="ORF">LAUMK136_01132</name>
</gene>